<gene>
    <name evidence="1" type="ORF">J1N35_028984</name>
</gene>
<evidence type="ECO:0000313" key="1">
    <source>
        <dbReference type="EMBL" id="KAH1063997.1"/>
    </source>
</evidence>
<sequence length="87" mass="9553">MSKGDAGSKEMTNGSTGYECVIATPKFKRHKVSAARDFLLGYGRGTASDFRLNRQIAVDQSNQGLSDYDCLVLYVVRSVLLPYDSIV</sequence>
<keyword evidence="2" id="KW-1185">Reference proteome</keyword>
<dbReference type="EMBL" id="JAIQCV010000009">
    <property type="protein sequence ID" value="KAH1063997.1"/>
    <property type="molecule type" value="Genomic_DNA"/>
</dbReference>
<proteinExistence type="predicted"/>
<dbReference type="Proteomes" id="UP000828251">
    <property type="component" value="Unassembled WGS sequence"/>
</dbReference>
<name>A0A9D3ZSX9_9ROSI</name>
<protein>
    <submittedName>
        <fullName evidence="1">Uncharacterized protein</fullName>
    </submittedName>
</protein>
<comment type="caution">
    <text evidence="1">The sequence shown here is derived from an EMBL/GenBank/DDBJ whole genome shotgun (WGS) entry which is preliminary data.</text>
</comment>
<accession>A0A9D3ZSX9</accession>
<evidence type="ECO:0000313" key="2">
    <source>
        <dbReference type="Proteomes" id="UP000828251"/>
    </source>
</evidence>
<organism evidence="1 2">
    <name type="scientific">Gossypium stocksii</name>
    <dbReference type="NCBI Taxonomy" id="47602"/>
    <lineage>
        <taxon>Eukaryota</taxon>
        <taxon>Viridiplantae</taxon>
        <taxon>Streptophyta</taxon>
        <taxon>Embryophyta</taxon>
        <taxon>Tracheophyta</taxon>
        <taxon>Spermatophyta</taxon>
        <taxon>Magnoliopsida</taxon>
        <taxon>eudicotyledons</taxon>
        <taxon>Gunneridae</taxon>
        <taxon>Pentapetalae</taxon>
        <taxon>rosids</taxon>
        <taxon>malvids</taxon>
        <taxon>Malvales</taxon>
        <taxon>Malvaceae</taxon>
        <taxon>Malvoideae</taxon>
        <taxon>Gossypium</taxon>
    </lineage>
</organism>
<reference evidence="1 2" key="1">
    <citation type="journal article" date="2021" name="Plant Biotechnol. J.">
        <title>Multi-omics assisted identification of the key and species-specific regulatory components of drought-tolerant mechanisms in Gossypium stocksii.</title>
        <authorList>
            <person name="Yu D."/>
            <person name="Ke L."/>
            <person name="Zhang D."/>
            <person name="Wu Y."/>
            <person name="Sun Y."/>
            <person name="Mei J."/>
            <person name="Sun J."/>
            <person name="Sun Y."/>
        </authorList>
    </citation>
    <scope>NUCLEOTIDE SEQUENCE [LARGE SCALE GENOMIC DNA]</scope>
    <source>
        <strain evidence="2">cv. E1</strain>
        <tissue evidence="1">Leaf</tissue>
    </source>
</reference>
<dbReference type="AlphaFoldDB" id="A0A9D3ZSX9"/>